<dbReference type="Proteomes" id="UP001160148">
    <property type="component" value="Unassembled WGS sequence"/>
</dbReference>
<gene>
    <name evidence="1" type="ORF">MEUPH1_LOCUS5380</name>
</gene>
<name>A0AAV0W0M4_9HEMI</name>
<comment type="caution">
    <text evidence="1">The sequence shown here is derived from an EMBL/GenBank/DDBJ whole genome shotgun (WGS) entry which is preliminary data.</text>
</comment>
<dbReference type="EMBL" id="CARXXK010000001">
    <property type="protein sequence ID" value="CAI6348731.1"/>
    <property type="molecule type" value="Genomic_DNA"/>
</dbReference>
<sequence length="69" mass="7927">MNNQEKVQILLIYVVYADPPVNLADLKNKILVVWNNHTESQIMSATNRGCLQRFQLCVDNHGANLEQFI</sequence>
<evidence type="ECO:0000313" key="1">
    <source>
        <dbReference type="EMBL" id="CAI6348731.1"/>
    </source>
</evidence>
<organism evidence="1 2">
    <name type="scientific">Macrosiphum euphorbiae</name>
    <name type="common">potato aphid</name>
    <dbReference type="NCBI Taxonomy" id="13131"/>
    <lineage>
        <taxon>Eukaryota</taxon>
        <taxon>Metazoa</taxon>
        <taxon>Ecdysozoa</taxon>
        <taxon>Arthropoda</taxon>
        <taxon>Hexapoda</taxon>
        <taxon>Insecta</taxon>
        <taxon>Pterygota</taxon>
        <taxon>Neoptera</taxon>
        <taxon>Paraneoptera</taxon>
        <taxon>Hemiptera</taxon>
        <taxon>Sternorrhyncha</taxon>
        <taxon>Aphidomorpha</taxon>
        <taxon>Aphidoidea</taxon>
        <taxon>Aphididae</taxon>
        <taxon>Macrosiphini</taxon>
        <taxon>Macrosiphum</taxon>
    </lineage>
</organism>
<keyword evidence="2" id="KW-1185">Reference proteome</keyword>
<protein>
    <submittedName>
        <fullName evidence="1">Uncharacterized protein</fullName>
    </submittedName>
</protein>
<evidence type="ECO:0000313" key="2">
    <source>
        <dbReference type="Proteomes" id="UP001160148"/>
    </source>
</evidence>
<reference evidence="1 2" key="1">
    <citation type="submission" date="2023-01" db="EMBL/GenBank/DDBJ databases">
        <authorList>
            <person name="Whitehead M."/>
        </authorList>
    </citation>
    <scope>NUCLEOTIDE SEQUENCE [LARGE SCALE GENOMIC DNA]</scope>
</reference>
<dbReference type="AlphaFoldDB" id="A0AAV0W0M4"/>
<accession>A0AAV0W0M4</accession>
<proteinExistence type="predicted"/>